<dbReference type="KEGG" id="ssyi:EKG83_14850"/>
<evidence type="ECO:0000313" key="3">
    <source>
        <dbReference type="Proteomes" id="UP000325787"/>
    </source>
</evidence>
<dbReference type="AlphaFoldDB" id="A0A5Q0GWZ3"/>
<accession>A0A5Q0GWZ3</accession>
<sequence length="154" mass="15592">MLPTRSRVRKLHVAIALGIGALAATGAPLLTASAAPAPSCSNATLRGTYTFSEDGWTVSGTGTTPFAFAGVQTYNGNGTGAGIVSSSFNGVITPATANTATYQVDADCTGTVAYTNSGVTSHFDIYLDPKGDSFTFIETDPGSVSAGVETRVSK</sequence>
<organism evidence="2 3">
    <name type="scientific">Saccharothrix syringae</name>
    <name type="common">Nocardiopsis syringae</name>
    <dbReference type="NCBI Taxonomy" id="103733"/>
    <lineage>
        <taxon>Bacteria</taxon>
        <taxon>Bacillati</taxon>
        <taxon>Actinomycetota</taxon>
        <taxon>Actinomycetes</taxon>
        <taxon>Pseudonocardiales</taxon>
        <taxon>Pseudonocardiaceae</taxon>
        <taxon>Saccharothrix</taxon>
    </lineage>
</organism>
<gene>
    <name evidence="2" type="ORF">EKG83_14850</name>
</gene>
<dbReference type="EMBL" id="CP034550">
    <property type="protein sequence ID" value="QFZ18567.1"/>
    <property type="molecule type" value="Genomic_DNA"/>
</dbReference>
<proteinExistence type="predicted"/>
<name>A0A5Q0GWZ3_SACSY</name>
<keyword evidence="3" id="KW-1185">Reference proteome</keyword>
<dbReference type="Proteomes" id="UP000325787">
    <property type="component" value="Chromosome"/>
</dbReference>
<evidence type="ECO:0000256" key="1">
    <source>
        <dbReference type="SAM" id="SignalP"/>
    </source>
</evidence>
<keyword evidence="1" id="KW-0732">Signal</keyword>
<protein>
    <submittedName>
        <fullName evidence="2">Uncharacterized protein</fullName>
    </submittedName>
</protein>
<feature type="signal peptide" evidence="1">
    <location>
        <begin position="1"/>
        <end position="26"/>
    </location>
</feature>
<reference evidence="3" key="1">
    <citation type="journal article" date="2021" name="Curr. Microbiol.">
        <title>Complete genome of nocamycin-producing strain Saccharothrix syringae NRRL B-16468 reveals the biosynthetic potential for secondary metabolites.</title>
        <authorList>
            <person name="Mo X."/>
            <person name="Yang S."/>
        </authorList>
    </citation>
    <scope>NUCLEOTIDE SEQUENCE [LARGE SCALE GENOMIC DNA]</scope>
    <source>
        <strain evidence="3">ATCC 51364 / DSM 43886 / JCM 6844 / KCTC 9398 / NBRC 14523 / NRRL B-16468 / INA 2240</strain>
    </source>
</reference>
<feature type="chain" id="PRO_5038906422" evidence="1">
    <location>
        <begin position="27"/>
        <end position="154"/>
    </location>
</feature>
<evidence type="ECO:0000313" key="2">
    <source>
        <dbReference type="EMBL" id="QFZ18567.1"/>
    </source>
</evidence>